<evidence type="ECO:0000313" key="10">
    <source>
        <dbReference type="Proteomes" id="UP000077271"/>
    </source>
</evidence>
<dbReference type="PANTHER" id="PTHR42920">
    <property type="entry name" value="OS03G0707200 PROTEIN-RELATED"/>
    <property type="match status" value="1"/>
</dbReference>
<feature type="transmembrane region" description="Helical" evidence="7">
    <location>
        <begin position="152"/>
        <end position="172"/>
    </location>
</feature>
<dbReference type="Pfam" id="PF00892">
    <property type="entry name" value="EamA"/>
    <property type="match status" value="2"/>
</dbReference>
<evidence type="ECO:0000256" key="5">
    <source>
        <dbReference type="ARBA" id="ARBA00022989"/>
    </source>
</evidence>
<protein>
    <recommendedName>
        <fullName evidence="8">EamA domain-containing protein</fullName>
    </recommendedName>
</protein>
<dbReference type="PROSITE" id="PS51257">
    <property type="entry name" value="PROKAR_LIPOPROTEIN"/>
    <property type="match status" value="1"/>
</dbReference>
<feature type="transmembrane region" description="Helical" evidence="7">
    <location>
        <begin position="184"/>
        <end position="204"/>
    </location>
</feature>
<feature type="transmembrane region" description="Helical" evidence="7">
    <location>
        <begin position="68"/>
        <end position="85"/>
    </location>
</feature>
<evidence type="ECO:0000256" key="7">
    <source>
        <dbReference type="SAM" id="Phobius"/>
    </source>
</evidence>
<feature type="transmembrane region" description="Helical" evidence="7">
    <location>
        <begin position="91"/>
        <end position="109"/>
    </location>
</feature>
<organism evidence="9 10">
    <name type="scientific">Domibacillus aminovorans</name>
    <dbReference type="NCBI Taxonomy" id="29332"/>
    <lineage>
        <taxon>Bacteria</taxon>
        <taxon>Bacillati</taxon>
        <taxon>Bacillota</taxon>
        <taxon>Bacilli</taxon>
        <taxon>Bacillales</taxon>
        <taxon>Bacillaceae</taxon>
        <taxon>Domibacillus</taxon>
    </lineage>
</organism>
<feature type="transmembrane region" description="Helical" evidence="7">
    <location>
        <begin position="242"/>
        <end position="263"/>
    </location>
</feature>
<keyword evidence="5 7" id="KW-1133">Transmembrane helix</keyword>
<evidence type="ECO:0000256" key="4">
    <source>
        <dbReference type="ARBA" id="ARBA00022692"/>
    </source>
</evidence>
<dbReference type="GO" id="GO:0005886">
    <property type="term" value="C:plasma membrane"/>
    <property type="evidence" value="ECO:0007669"/>
    <property type="project" value="UniProtKB-SubCell"/>
</dbReference>
<comment type="caution">
    <text evidence="9">The sequence shown here is derived from an EMBL/GenBank/DDBJ whole genome shotgun (WGS) entry which is preliminary data.</text>
</comment>
<keyword evidence="3" id="KW-1003">Cell membrane</keyword>
<accession>A0A177KIE4</accession>
<dbReference type="InterPro" id="IPR037185">
    <property type="entry name" value="EmrE-like"/>
</dbReference>
<feature type="domain" description="EamA" evidence="8">
    <location>
        <begin position="153"/>
        <end position="284"/>
    </location>
</feature>
<dbReference type="PANTHER" id="PTHR42920:SF5">
    <property type="entry name" value="EAMA DOMAIN-CONTAINING PROTEIN"/>
    <property type="match status" value="1"/>
</dbReference>
<evidence type="ECO:0000313" key="9">
    <source>
        <dbReference type="EMBL" id="OAH53139.1"/>
    </source>
</evidence>
<dbReference type="RefSeq" id="WP_063975524.1">
    <property type="nucleotide sequence ID" value="NZ_LQWZ01000036.1"/>
</dbReference>
<feature type="transmembrane region" description="Helical" evidence="7">
    <location>
        <begin position="121"/>
        <end position="140"/>
    </location>
</feature>
<comment type="similarity">
    <text evidence="2">Belongs to the EamA transporter family.</text>
</comment>
<feature type="transmembrane region" description="Helical" evidence="7">
    <location>
        <begin position="216"/>
        <end position="235"/>
    </location>
</feature>
<dbReference type="InterPro" id="IPR051258">
    <property type="entry name" value="Diverse_Substrate_Transporter"/>
</dbReference>
<dbReference type="SUPFAM" id="SSF103481">
    <property type="entry name" value="Multidrug resistance efflux transporter EmrE"/>
    <property type="match status" value="1"/>
</dbReference>
<name>A0A177KIE4_9BACI</name>
<keyword evidence="4 7" id="KW-0812">Transmembrane</keyword>
<dbReference type="InterPro" id="IPR000620">
    <property type="entry name" value="EamA_dom"/>
</dbReference>
<proteinExistence type="inferred from homology"/>
<feature type="transmembrane region" description="Helical" evidence="7">
    <location>
        <begin position="269"/>
        <end position="287"/>
    </location>
</feature>
<dbReference type="EMBL" id="LQWZ01000036">
    <property type="protein sequence ID" value="OAH53139.1"/>
    <property type="molecule type" value="Genomic_DNA"/>
</dbReference>
<evidence type="ECO:0000256" key="2">
    <source>
        <dbReference type="ARBA" id="ARBA00007362"/>
    </source>
</evidence>
<gene>
    <name evidence="9" type="ORF">AWH48_12345</name>
</gene>
<keyword evidence="6 7" id="KW-0472">Membrane</keyword>
<dbReference type="AlphaFoldDB" id="A0A177KIE4"/>
<sequence>MKRFGYSFLVLLGACSYGVHGPIIKMASNAGYSSSDIVSAQYLTGVLFLAAAWLFMPKRNMSIKQWGELLSTGVLLSVTGLFYAISIADLSASAAVILLFQFVWIGIVIESIHMRTLPKGSTVISVVLIWTGTLLAARSGSGEAIEWFSHPVGVLCGLLSGLTFALFIFLSGRSGKGVPAVQRSLFMSIGGLIVILIMNSPSFLIDGTFTGGLWQYGLLSGLFGAVLPVLFFAAGTPQIGSGTATICGAAELPAAVVAAWLFVGEQATTVQTVGILIILIAIMLPQWKPKRAAYR</sequence>
<evidence type="ECO:0000256" key="1">
    <source>
        <dbReference type="ARBA" id="ARBA00004651"/>
    </source>
</evidence>
<dbReference type="Proteomes" id="UP000077271">
    <property type="component" value="Unassembled WGS sequence"/>
</dbReference>
<evidence type="ECO:0000256" key="3">
    <source>
        <dbReference type="ARBA" id="ARBA00022475"/>
    </source>
</evidence>
<feature type="domain" description="EamA" evidence="8">
    <location>
        <begin position="8"/>
        <end position="136"/>
    </location>
</feature>
<comment type="subcellular location">
    <subcellularLocation>
        <location evidence="1">Cell membrane</location>
        <topology evidence="1">Multi-pass membrane protein</topology>
    </subcellularLocation>
</comment>
<reference evidence="9 10" key="1">
    <citation type="submission" date="2016-01" db="EMBL/GenBank/DDBJ databases">
        <title>Investigation of taxonomic status of Bacillus aminovorans.</title>
        <authorList>
            <person name="Verma A."/>
            <person name="Pal Y."/>
            <person name="Krishnamurthi S."/>
        </authorList>
    </citation>
    <scope>NUCLEOTIDE SEQUENCE [LARGE SCALE GENOMIC DNA]</scope>
    <source>
        <strain evidence="9 10">DSM 4337</strain>
    </source>
</reference>
<evidence type="ECO:0000259" key="8">
    <source>
        <dbReference type="Pfam" id="PF00892"/>
    </source>
</evidence>
<feature type="transmembrane region" description="Helical" evidence="7">
    <location>
        <begin position="40"/>
        <end position="56"/>
    </location>
</feature>
<evidence type="ECO:0000256" key="6">
    <source>
        <dbReference type="ARBA" id="ARBA00023136"/>
    </source>
</evidence>